<dbReference type="Proteomes" id="UP001215956">
    <property type="component" value="Unassembled WGS sequence"/>
</dbReference>
<keyword evidence="5" id="KW-1185">Reference proteome</keyword>
<name>A0ABT5XE87_9EURY</name>
<evidence type="ECO:0000256" key="2">
    <source>
        <dbReference type="HAMAP-Rule" id="MF_01401"/>
    </source>
</evidence>
<comment type="catalytic activity">
    <reaction evidence="2">
        <text>[thioredoxin]-disulfide + L-methionine + H2O = L-methionine (S)-S-oxide + [thioredoxin]-dithiol</text>
        <dbReference type="Rhea" id="RHEA:19993"/>
        <dbReference type="Rhea" id="RHEA-COMP:10698"/>
        <dbReference type="Rhea" id="RHEA-COMP:10700"/>
        <dbReference type="ChEBI" id="CHEBI:15377"/>
        <dbReference type="ChEBI" id="CHEBI:29950"/>
        <dbReference type="ChEBI" id="CHEBI:50058"/>
        <dbReference type="ChEBI" id="CHEBI:57844"/>
        <dbReference type="ChEBI" id="CHEBI:58772"/>
        <dbReference type="EC" id="1.8.4.11"/>
    </reaction>
</comment>
<dbReference type="RefSeq" id="WP_316968793.1">
    <property type="nucleotide sequence ID" value="NZ_JARFPL010000013.1"/>
</dbReference>
<organism evidence="4 5">
    <name type="scientific">Candidatus Methanocrinis alkalitolerans</name>
    <dbReference type="NCBI Taxonomy" id="3033395"/>
    <lineage>
        <taxon>Archaea</taxon>
        <taxon>Methanobacteriati</taxon>
        <taxon>Methanobacteriota</taxon>
        <taxon>Stenosarchaea group</taxon>
        <taxon>Methanomicrobia</taxon>
        <taxon>Methanotrichales</taxon>
        <taxon>Methanotrichaceae</taxon>
        <taxon>Methanocrinis</taxon>
    </lineage>
</organism>
<protein>
    <recommendedName>
        <fullName evidence="2">Peptide methionine sulfoxide reductase MsrA</fullName>
        <shortName evidence="2">Protein-methionine-S-oxide reductase</shortName>
        <ecNumber evidence="2">1.8.4.11</ecNumber>
    </recommendedName>
    <alternativeName>
        <fullName evidence="2">Peptide-methionine (S)-S-oxide reductase</fullName>
        <shortName evidence="2">Peptide Met(O) reductase</shortName>
    </alternativeName>
</protein>
<dbReference type="EC" id="1.8.4.11" evidence="2"/>
<evidence type="ECO:0000256" key="1">
    <source>
        <dbReference type="ARBA" id="ARBA00023002"/>
    </source>
</evidence>
<accession>A0ABT5XE87</accession>
<dbReference type="InterPro" id="IPR002569">
    <property type="entry name" value="Met_Sox_Rdtase_MsrA_dom"/>
</dbReference>
<dbReference type="InterPro" id="IPR036509">
    <property type="entry name" value="Met_Sox_Rdtase_MsrA_sf"/>
</dbReference>
<dbReference type="PANTHER" id="PTHR43774">
    <property type="entry name" value="PEPTIDE METHIONINE SULFOXIDE REDUCTASE"/>
    <property type="match status" value="1"/>
</dbReference>
<comment type="catalytic activity">
    <reaction evidence="2">
        <text>L-methionyl-[protein] + [thioredoxin]-disulfide + H2O = L-methionyl-(S)-S-oxide-[protein] + [thioredoxin]-dithiol</text>
        <dbReference type="Rhea" id="RHEA:14217"/>
        <dbReference type="Rhea" id="RHEA-COMP:10698"/>
        <dbReference type="Rhea" id="RHEA-COMP:10700"/>
        <dbReference type="Rhea" id="RHEA-COMP:12313"/>
        <dbReference type="Rhea" id="RHEA-COMP:12315"/>
        <dbReference type="ChEBI" id="CHEBI:15377"/>
        <dbReference type="ChEBI" id="CHEBI:16044"/>
        <dbReference type="ChEBI" id="CHEBI:29950"/>
        <dbReference type="ChEBI" id="CHEBI:44120"/>
        <dbReference type="ChEBI" id="CHEBI:50058"/>
        <dbReference type="EC" id="1.8.4.11"/>
    </reaction>
</comment>
<dbReference type="PANTHER" id="PTHR43774:SF1">
    <property type="entry name" value="PEPTIDE METHIONINE SULFOXIDE REDUCTASE MSRA 2"/>
    <property type="match status" value="1"/>
</dbReference>
<comment type="function">
    <text evidence="2">Has an important function as a repair enzyme for proteins that have been inactivated by oxidation. Catalyzes the reversible oxidation-reduction of methionine sulfoxide in proteins to methionine.</text>
</comment>
<dbReference type="EMBL" id="JARFPL010000013">
    <property type="protein sequence ID" value="MDF0593030.1"/>
    <property type="molecule type" value="Genomic_DNA"/>
</dbReference>
<dbReference type="SUPFAM" id="SSF55068">
    <property type="entry name" value="Peptide methionine sulfoxide reductase"/>
    <property type="match status" value="1"/>
</dbReference>
<dbReference type="HAMAP" id="MF_01401">
    <property type="entry name" value="MsrA"/>
    <property type="match status" value="1"/>
</dbReference>
<feature type="active site" evidence="2">
    <location>
        <position position="20"/>
    </location>
</feature>
<proteinExistence type="inferred from homology"/>
<keyword evidence="1 2" id="KW-0560">Oxidoreductase</keyword>
<evidence type="ECO:0000313" key="5">
    <source>
        <dbReference type="Proteomes" id="UP001215956"/>
    </source>
</evidence>
<evidence type="ECO:0000259" key="3">
    <source>
        <dbReference type="Pfam" id="PF01625"/>
    </source>
</evidence>
<comment type="caution">
    <text evidence="4">The sequence shown here is derived from an EMBL/GenBank/DDBJ whole genome shotgun (WGS) entry which is preliminary data.</text>
</comment>
<evidence type="ECO:0000313" key="4">
    <source>
        <dbReference type="EMBL" id="MDF0593030.1"/>
    </source>
</evidence>
<comment type="similarity">
    <text evidence="2">Belongs to the MsrA Met sulfoxide reductase family.</text>
</comment>
<dbReference type="Gene3D" id="3.30.1060.10">
    <property type="entry name" value="Peptide methionine sulphoxide reductase MsrA"/>
    <property type="match status" value="1"/>
</dbReference>
<sequence length="167" mass="18911">MEVRDTIEAGTKKATFAAGCFWGVEAAFREVEGVISTAAGYTGGATEDPSYEEVCTGETGHAEAVELVYDPNLVTYDELLDLFWSIHDPTTRDRQGPDVGSQYRSAVFFHDPRQEEAARSAKERLQSSGLYRREIVTEIVPASKFYRAEEYHQRYFEKHGRKGCRVW</sequence>
<dbReference type="GO" id="GO:0008113">
    <property type="term" value="F:peptide-methionine (S)-S-oxide reductase activity"/>
    <property type="evidence" value="ECO:0007669"/>
    <property type="project" value="UniProtKB-EC"/>
</dbReference>
<reference evidence="4 5" key="1">
    <citation type="submission" date="2023-03" db="EMBL/GenBank/DDBJ databases">
        <title>Whole genome sequencing of Methanotrichaceae archaeon M04Ac.</title>
        <authorList>
            <person name="Khomyakova M.A."/>
            <person name="Merkel A.Y."/>
            <person name="Slobodkin A.I."/>
        </authorList>
    </citation>
    <scope>NUCLEOTIDE SEQUENCE [LARGE SCALE GENOMIC DNA]</scope>
    <source>
        <strain evidence="4 5">M04Ac</strain>
    </source>
</reference>
<dbReference type="NCBIfam" id="TIGR00401">
    <property type="entry name" value="msrA"/>
    <property type="match status" value="1"/>
</dbReference>
<feature type="domain" description="Peptide methionine sulphoxide reductase MsrA" evidence="3">
    <location>
        <begin position="13"/>
        <end position="164"/>
    </location>
</feature>
<gene>
    <name evidence="2 4" type="primary">msrA</name>
    <name evidence="4" type="ORF">P0O24_05470</name>
</gene>
<dbReference type="Pfam" id="PF01625">
    <property type="entry name" value="PMSR"/>
    <property type="match status" value="1"/>
</dbReference>